<accession>X8JC22</accession>
<feature type="region of interest" description="Disordered" evidence="1">
    <location>
        <begin position="974"/>
        <end position="1012"/>
    </location>
</feature>
<evidence type="ECO:0000256" key="1">
    <source>
        <dbReference type="SAM" id="MobiDB-lite"/>
    </source>
</evidence>
<dbReference type="EMBL" id="JATN01000319">
    <property type="protein sequence ID" value="EUC61209.1"/>
    <property type="molecule type" value="Genomic_DNA"/>
</dbReference>
<name>X8JC22_9AGAM</name>
<protein>
    <recommendedName>
        <fullName evidence="4">Zn-finger protein</fullName>
    </recommendedName>
</protein>
<feature type="compositionally biased region" description="Basic and acidic residues" evidence="1">
    <location>
        <begin position="69"/>
        <end position="85"/>
    </location>
</feature>
<feature type="region of interest" description="Disordered" evidence="1">
    <location>
        <begin position="1"/>
        <end position="90"/>
    </location>
</feature>
<sequence length="1012" mass="116542">MGQYTISLNPRHGAEKNLRRRLQGTQLQSVPATEDPPAPPPPKRPKVTVEEVPDPDSPCRTSEGLHAGDSTRQEPREPPPTDSRNRVRPQRMYRYKGLYAEDFPEPLAGSPISSARSPPPNLTEYMRKCGPMANPDHFKTAELLMTSGLSNADKDRHLQSKKYTESNTPWPNCNTMLADVDKLMHGPEFKTYEIKLFDGRRPRPQFMICCDIIQVMRDFFANTAFKDHVRYKPRRLYTSLSKTERVYTDMSDSDWWWKEMEKLIERGQRSGTIAGLIIAVDQTTLSVMCGGQKAYPVYVSFGNLDKEWRRKPSKHGAYLLGYLPVDAFEDIPDDAERRRLKAELVHLAMEEMFRPLQEASEKGVEMWCPDGRLRRIYPRIAAFTADWPEQNLHCCTSEGGCPICKTAYEDRGQLDDEAELREREETLLALRRYIVTQNETHLNELGLKPVWPWWGDMPDVNLSACITPDLLHQAYQGMFKTHLVRWMKKLVGQGVLDRRFASMPRAAGLTHFTKGITAVNKSRWTGHQSKQLLAQFLPAVICGLTPEKTQLARSLVDFMYRAHAASLTESDLAAMDDDLRVFHEQKDLLVGPIFKSDDRFNKIAKLHMLRHWTHSIRQLGTPDAYNTEGPEHLHIEYAKVPWRASNKVKPLPQMITYIQRQNAIRIHGAYLDQHLADDGDEDNRTPYGTEDVDDGEDEIVEGVELACDERDVEPVNSEAVYYPNPSRHMAATPTVKKITIQEVIDQYHASNLISAITNFLTLRCNVPSHDTRVSPNNYVGLWHKLSLCHPSPSFAPFDPVRRDVVRASPATRGNPATWDVALYIERPNRQHSEKDLYEKHGIERYRAGRVRAFFHLPSHLQFLHPGVLAYIELFVPFNSSISPFNKMYSTVPDFEPTGRRRALVIPVSDIFFACHLIPKYHMLDKKLDLHADIDLLSIGRHFWLNPYYNHHFYRLIQHWRQRRPTMKERLLNNYQRTQPIDLSENRSNQGKAKRHDDKADKRPRPGSSRTAT</sequence>
<evidence type="ECO:0000313" key="3">
    <source>
        <dbReference type="Proteomes" id="UP000030108"/>
    </source>
</evidence>
<feature type="compositionally biased region" description="Basic and acidic residues" evidence="1">
    <location>
        <begin position="994"/>
        <end position="1003"/>
    </location>
</feature>
<dbReference type="AlphaFoldDB" id="X8JC22"/>
<feature type="compositionally biased region" description="Polar residues" evidence="1">
    <location>
        <begin position="974"/>
        <end position="990"/>
    </location>
</feature>
<dbReference type="Pfam" id="PF18759">
    <property type="entry name" value="Plavaka"/>
    <property type="match status" value="1"/>
</dbReference>
<feature type="non-terminal residue" evidence="2">
    <location>
        <position position="1012"/>
    </location>
</feature>
<evidence type="ECO:0008006" key="4">
    <source>
        <dbReference type="Google" id="ProtNLM"/>
    </source>
</evidence>
<evidence type="ECO:0000313" key="2">
    <source>
        <dbReference type="EMBL" id="EUC61209.1"/>
    </source>
</evidence>
<proteinExistence type="predicted"/>
<gene>
    <name evidence="2" type="ORF">RSOL_388220</name>
</gene>
<dbReference type="InterPro" id="IPR041078">
    <property type="entry name" value="Plavaka"/>
</dbReference>
<dbReference type="OrthoDB" id="2576233at2759"/>
<organism evidence="2 3">
    <name type="scientific">Rhizoctonia solani AG-3 Rhs1AP</name>
    <dbReference type="NCBI Taxonomy" id="1086054"/>
    <lineage>
        <taxon>Eukaryota</taxon>
        <taxon>Fungi</taxon>
        <taxon>Dikarya</taxon>
        <taxon>Basidiomycota</taxon>
        <taxon>Agaricomycotina</taxon>
        <taxon>Agaricomycetes</taxon>
        <taxon>Cantharellales</taxon>
        <taxon>Ceratobasidiaceae</taxon>
        <taxon>Rhizoctonia</taxon>
    </lineage>
</organism>
<dbReference type="Proteomes" id="UP000030108">
    <property type="component" value="Unassembled WGS sequence"/>
</dbReference>
<reference evidence="3" key="1">
    <citation type="journal article" date="2014" name="Genome Announc.">
        <title>Draft genome sequence of the plant-pathogenic soil fungus Rhizoctonia solani anastomosis group 3 strain Rhs1AP.</title>
        <authorList>
            <person name="Cubeta M.A."/>
            <person name="Thomas E."/>
            <person name="Dean R.A."/>
            <person name="Jabaji S."/>
            <person name="Neate S.M."/>
            <person name="Tavantzis S."/>
            <person name="Toda T."/>
            <person name="Vilgalys R."/>
            <person name="Bharathan N."/>
            <person name="Fedorova-Abrams N."/>
            <person name="Pakala S.B."/>
            <person name="Pakala S.M."/>
            <person name="Zafar N."/>
            <person name="Joardar V."/>
            <person name="Losada L."/>
            <person name="Nierman W.C."/>
        </authorList>
    </citation>
    <scope>NUCLEOTIDE SEQUENCE [LARGE SCALE GENOMIC DNA]</scope>
    <source>
        <strain evidence="3">AG-3</strain>
    </source>
</reference>
<comment type="caution">
    <text evidence="2">The sequence shown here is derived from an EMBL/GenBank/DDBJ whole genome shotgun (WGS) entry which is preliminary data.</text>
</comment>